<dbReference type="AlphaFoldDB" id="A0AAW8FIX1"/>
<evidence type="ECO:0008006" key="3">
    <source>
        <dbReference type="Google" id="ProtNLM"/>
    </source>
</evidence>
<evidence type="ECO:0000313" key="1">
    <source>
        <dbReference type="EMBL" id="MDQ0908738.1"/>
    </source>
</evidence>
<sequence>MKDRIDLVVEGFRDGLDSLQGYLKELPQGDEYTTGFEAAHAALAPIAWSHAVGAKINTGEARKALGGVTRQALAKRVENGSLLGLPGRGTTYYPSWQFDFRRNEIRPAVKRLLRVFKSYDEYDPFMIASWMTEPNADLDQARPADLIENEEEVDQLIKVATATVRRWSS</sequence>
<evidence type="ECO:0000313" key="2">
    <source>
        <dbReference type="Proteomes" id="UP001234216"/>
    </source>
</evidence>
<reference evidence="1" key="1">
    <citation type="submission" date="2023-07" db="EMBL/GenBank/DDBJ databases">
        <title>Comparative genomics of wheat-associated soil bacteria to identify genetic determinants of phenazine resistance.</title>
        <authorList>
            <person name="Mouncey N."/>
        </authorList>
    </citation>
    <scope>NUCLEOTIDE SEQUENCE</scope>
    <source>
        <strain evidence="1">V4I22</strain>
    </source>
</reference>
<name>A0AAW8FIX1_9ACTN</name>
<protein>
    <recommendedName>
        <fullName evidence="3">Antitoxin Xre/MbcA/ParS-like toxin-binding domain-containing protein</fullName>
    </recommendedName>
</protein>
<accession>A0AAW8FIX1</accession>
<dbReference type="RefSeq" id="WP_306978248.1">
    <property type="nucleotide sequence ID" value="NZ_JAUSZV010000005.1"/>
</dbReference>
<comment type="caution">
    <text evidence="1">The sequence shown here is derived from an EMBL/GenBank/DDBJ whole genome shotgun (WGS) entry which is preliminary data.</text>
</comment>
<gene>
    <name evidence="1" type="ORF">QFZ22_004723</name>
</gene>
<proteinExistence type="predicted"/>
<dbReference type="EMBL" id="JAUSZV010000005">
    <property type="protein sequence ID" value="MDQ0908738.1"/>
    <property type="molecule type" value="Genomic_DNA"/>
</dbReference>
<organism evidence="1 2">
    <name type="scientific">Streptomyces canus</name>
    <dbReference type="NCBI Taxonomy" id="58343"/>
    <lineage>
        <taxon>Bacteria</taxon>
        <taxon>Bacillati</taxon>
        <taxon>Actinomycetota</taxon>
        <taxon>Actinomycetes</taxon>
        <taxon>Kitasatosporales</taxon>
        <taxon>Streptomycetaceae</taxon>
        <taxon>Streptomyces</taxon>
        <taxon>Streptomyces aurantiacus group</taxon>
    </lineage>
</organism>
<dbReference type="Proteomes" id="UP001234216">
    <property type="component" value="Unassembled WGS sequence"/>
</dbReference>